<organism evidence="1 2">
    <name type="scientific">Pantoea cypripedii</name>
    <name type="common">Pectobacterium cypripedii</name>
    <name type="synonym">Erwinia cypripedii</name>
    <dbReference type="NCBI Taxonomy" id="55209"/>
    <lineage>
        <taxon>Bacteria</taxon>
        <taxon>Pseudomonadati</taxon>
        <taxon>Pseudomonadota</taxon>
        <taxon>Gammaproteobacteria</taxon>
        <taxon>Enterobacterales</taxon>
        <taxon>Erwiniaceae</taxon>
        <taxon>Pantoea</taxon>
    </lineage>
</organism>
<dbReference type="AlphaFoldDB" id="A0A1X1EMN5"/>
<dbReference type="InterPro" id="IPR022753">
    <property type="entry name" value="T4SS_pilus_biogen_PilP"/>
</dbReference>
<evidence type="ECO:0000313" key="2">
    <source>
        <dbReference type="Proteomes" id="UP000193749"/>
    </source>
</evidence>
<comment type="caution">
    <text evidence="1">The sequence shown here is derived from an EMBL/GenBank/DDBJ whole genome shotgun (WGS) entry which is preliminary data.</text>
</comment>
<dbReference type="EMBL" id="MLJI01000002">
    <property type="protein sequence ID" value="ORM90181.1"/>
    <property type="molecule type" value="Genomic_DNA"/>
</dbReference>
<name>A0A1X1EMN5_PANCY</name>
<reference evidence="1 2" key="1">
    <citation type="journal article" date="2017" name="Antonie Van Leeuwenhoek">
        <title>Phylogenomic resolution of the bacterial genus Pantoea and its relationship with Erwinia and Tatumella.</title>
        <authorList>
            <person name="Palmer M."/>
            <person name="Steenkamp E.T."/>
            <person name="Coetzee M.P."/>
            <person name="Chan W.Y."/>
            <person name="van Zyl E."/>
            <person name="De Maayer P."/>
            <person name="Coutinho T.A."/>
            <person name="Blom J."/>
            <person name="Smits T.H."/>
            <person name="Duffy B."/>
            <person name="Venter S.N."/>
        </authorList>
    </citation>
    <scope>NUCLEOTIDE SEQUENCE [LARGE SCALE GENOMIC DNA]</scope>
    <source>
        <strain evidence="1 2">LMG 2657</strain>
    </source>
</reference>
<evidence type="ECO:0000313" key="1">
    <source>
        <dbReference type="EMBL" id="ORM90181.1"/>
    </source>
</evidence>
<accession>A0A1X1EMN5</accession>
<protein>
    <recommendedName>
        <fullName evidence="3">Type IV pilus biogenesis protein PilP</fullName>
    </recommendedName>
</protein>
<sequence length="150" mass="15703">MIHIKKTPGWLAGLPLLLALVPGVHAETLLFGDMDALQQENIVLAQQARAAELRQRISQANGGGANAVAVPSFSSGGTYSSTPAPAQPRLAGIQGVKGDLEARVTADGQAWTLRKGQQWPGSTVRVNDIHLDGITLSDGTRLVPGDSYGK</sequence>
<dbReference type="STRING" id="55209.HA50_26930"/>
<dbReference type="Proteomes" id="UP000193749">
    <property type="component" value="Unassembled WGS sequence"/>
</dbReference>
<proteinExistence type="predicted"/>
<evidence type="ECO:0008006" key="3">
    <source>
        <dbReference type="Google" id="ProtNLM"/>
    </source>
</evidence>
<keyword evidence="2" id="KW-1185">Reference proteome</keyword>
<dbReference type="RefSeq" id="WP_084879910.1">
    <property type="nucleotide sequence ID" value="NZ_JAGGMY010000003.1"/>
</dbReference>
<dbReference type="NCBIfam" id="TIGR03021">
    <property type="entry name" value="pilP_fam"/>
    <property type="match status" value="1"/>
</dbReference>
<gene>
    <name evidence="1" type="ORF">HA50_26930</name>
</gene>